<evidence type="ECO:0000256" key="2">
    <source>
        <dbReference type="ARBA" id="ARBA00022679"/>
    </source>
</evidence>
<dbReference type="Proteomes" id="UP000295344">
    <property type="component" value="Unassembled WGS sequence"/>
</dbReference>
<keyword evidence="2" id="KW-0808">Transferase</keyword>
<evidence type="ECO:0000256" key="3">
    <source>
        <dbReference type="ARBA" id="ARBA00023315"/>
    </source>
</evidence>
<evidence type="ECO:0000256" key="1">
    <source>
        <dbReference type="ARBA" id="ARBA00005531"/>
    </source>
</evidence>
<dbReference type="InterPro" id="IPR001099">
    <property type="entry name" value="Chalcone/stilbene_synt_N"/>
</dbReference>
<dbReference type="SUPFAM" id="SSF53901">
    <property type="entry name" value="Thiolase-like"/>
    <property type="match status" value="2"/>
</dbReference>
<dbReference type="Pfam" id="PF02797">
    <property type="entry name" value="Chal_sti_synt_C"/>
    <property type="match status" value="1"/>
</dbReference>
<keyword evidence="3" id="KW-0012">Acyltransferase</keyword>
<dbReference type="GO" id="GO:0030639">
    <property type="term" value="P:polyketide biosynthetic process"/>
    <property type="evidence" value="ECO:0007669"/>
    <property type="project" value="TreeGrafter"/>
</dbReference>
<protein>
    <submittedName>
        <fullName evidence="7">Isopalmitoylresorcinol synthase</fullName>
    </submittedName>
</protein>
<organism evidence="7 8">
    <name type="scientific">Amnibacterium kyonggiense</name>
    <dbReference type="NCBI Taxonomy" id="595671"/>
    <lineage>
        <taxon>Bacteria</taxon>
        <taxon>Bacillati</taxon>
        <taxon>Actinomycetota</taxon>
        <taxon>Actinomycetes</taxon>
        <taxon>Micrococcales</taxon>
        <taxon>Microbacteriaceae</taxon>
        <taxon>Amnibacterium</taxon>
    </lineage>
</organism>
<dbReference type="CDD" id="cd00831">
    <property type="entry name" value="CHS_like"/>
    <property type="match status" value="1"/>
</dbReference>
<sequence>MSPVIRSTHAGTPGFAGTVRNVSRIAAVATALPSHAYPQQAITDLLAPIVAHDPRKQALMRRMHASSRVATRHLVLPLEEYRDALTFGQTNDRFVEEGTRLAESAVRRALAEAGVRPDEVDLIVFTSVTGLSAPSVDALLVPRLGMREDVKRMPMFGLGCVAGASGIARVHDYLEGHPEDVALLVSVELCSLTVQKDDDSVDNLVASGLFGDGAAAVVLVGAARAAGVHGPDVVATRSRLYPGSGSVIGFRPSETGFRVILTAGVVDVIDANFAADATAFLTDHGLGVPDVATWIAHPGGPKVLDAFQRGLDLPAGALDRSWASMAAVGNLSSSSVLHVLADELRAPHDDHQMGLLFALGPGVSAELVLLRWPEAAEALAAA</sequence>
<evidence type="ECO:0000256" key="4">
    <source>
        <dbReference type="PIRSR" id="PIRSR000451-1"/>
    </source>
</evidence>
<dbReference type="PIRSF" id="PIRSF000451">
    <property type="entry name" value="PKS_III"/>
    <property type="match status" value="1"/>
</dbReference>
<dbReference type="GO" id="GO:0016747">
    <property type="term" value="F:acyltransferase activity, transferring groups other than amino-acyl groups"/>
    <property type="evidence" value="ECO:0007669"/>
    <property type="project" value="InterPro"/>
</dbReference>
<dbReference type="AlphaFoldDB" id="A0A4R7FTA1"/>
<feature type="domain" description="Chalcone/stilbene synthase N-terminal" evidence="5">
    <location>
        <begin position="23"/>
        <end position="222"/>
    </location>
</feature>
<dbReference type="InterPro" id="IPR011141">
    <property type="entry name" value="Polyketide_synthase_type-III"/>
</dbReference>
<reference evidence="7 8" key="1">
    <citation type="submission" date="2019-03" db="EMBL/GenBank/DDBJ databases">
        <title>Genomic Encyclopedia of Archaeal and Bacterial Type Strains, Phase II (KMG-II): from individual species to whole genera.</title>
        <authorList>
            <person name="Goeker M."/>
        </authorList>
    </citation>
    <scope>NUCLEOTIDE SEQUENCE [LARGE SCALE GENOMIC DNA]</scope>
    <source>
        <strain evidence="7 8">DSM 24782</strain>
    </source>
</reference>
<comment type="caution">
    <text evidence="7">The sequence shown here is derived from an EMBL/GenBank/DDBJ whole genome shotgun (WGS) entry which is preliminary data.</text>
</comment>
<dbReference type="Pfam" id="PF00195">
    <property type="entry name" value="Chal_sti_synt_N"/>
    <property type="match status" value="1"/>
</dbReference>
<keyword evidence="8" id="KW-1185">Reference proteome</keyword>
<dbReference type="Gene3D" id="3.40.47.10">
    <property type="match status" value="2"/>
</dbReference>
<evidence type="ECO:0000313" key="7">
    <source>
        <dbReference type="EMBL" id="TDS81018.1"/>
    </source>
</evidence>
<dbReference type="InterPro" id="IPR016039">
    <property type="entry name" value="Thiolase-like"/>
</dbReference>
<dbReference type="PANTHER" id="PTHR11877:SF99">
    <property type="entry name" value="1,3,6,8-TETRAHYDROXYNAPHTHALENE SYNTHASE"/>
    <property type="match status" value="1"/>
</dbReference>
<dbReference type="PANTHER" id="PTHR11877">
    <property type="entry name" value="HYDROXYMETHYLGLUTARYL-COA SYNTHASE"/>
    <property type="match status" value="1"/>
</dbReference>
<feature type="domain" description="Chalcone/stilbene synthase C-terminal" evidence="6">
    <location>
        <begin position="235"/>
        <end position="371"/>
    </location>
</feature>
<dbReference type="InterPro" id="IPR012328">
    <property type="entry name" value="Chalcone/stilbene_synt_C"/>
</dbReference>
<proteinExistence type="inferred from homology"/>
<accession>A0A4R7FTA1</accession>
<dbReference type="EMBL" id="SOAM01000001">
    <property type="protein sequence ID" value="TDS81018.1"/>
    <property type="molecule type" value="Genomic_DNA"/>
</dbReference>
<evidence type="ECO:0000313" key="8">
    <source>
        <dbReference type="Proteomes" id="UP000295344"/>
    </source>
</evidence>
<feature type="active site" description="Acyl-thioester intermediate" evidence="4">
    <location>
        <position position="160"/>
    </location>
</feature>
<gene>
    <name evidence="7" type="ORF">CLV52_1591</name>
</gene>
<evidence type="ECO:0000259" key="6">
    <source>
        <dbReference type="Pfam" id="PF02797"/>
    </source>
</evidence>
<name>A0A4R7FTA1_9MICO</name>
<comment type="similarity">
    <text evidence="1">Belongs to the thiolase-like superfamily. Chalcone/stilbene synthases family.</text>
</comment>
<evidence type="ECO:0000259" key="5">
    <source>
        <dbReference type="Pfam" id="PF00195"/>
    </source>
</evidence>